<dbReference type="InterPro" id="IPR016171">
    <property type="entry name" value="Vanillyl_alc_oxidase_C-sub2"/>
</dbReference>
<dbReference type="Gene3D" id="3.30.465.10">
    <property type="match status" value="1"/>
</dbReference>
<dbReference type="Gene3D" id="3.30.70.2520">
    <property type="match status" value="1"/>
</dbReference>
<dbReference type="Proteomes" id="UP001501822">
    <property type="component" value="Unassembled WGS sequence"/>
</dbReference>
<keyword evidence="4" id="KW-1185">Reference proteome</keyword>
<dbReference type="Pfam" id="PF04030">
    <property type="entry name" value="ALO"/>
    <property type="match status" value="1"/>
</dbReference>
<dbReference type="InterPro" id="IPR016167">
    <property type="entry name" value="FAD-bd_PCMH_sub1"/>
</dbReference>
<dbReference type="InterPro" id="IPR016169">
    <property type="entry name" value="FAD-bd_PCMH_sub2"/>
</dbReference>
<dbReference type="SUPFAM" id="SSF56176">
    <property type="entry name" value="FAD-binding/transporter-associated domain-like"/>
    <property type="match status" value="1"/>
</dbReference>
<organism evidence="3 4">
    <name type="scientific">Actinoallomurus spadix</name>
    <dbReference type="NCBI Taxonomy" id="79912"/>
    <lineage>
        <taxon>Bacteria</taxon>
        <taxon>Bacillati</taxon>
        <taxon>Actinomycetota</taxon>
        <taxon>Actinomycetes</taxon>
        <taxon>Streptosporangiales</taxon>
        <taxon>Thermomonosporaceae</taxon>
        <taxon>Actinoallomurus</taxon>
    </lineage>
</organism>
<comment type="caution">
    <text evidence="3">The sequence shown here is derived from an EMBL/GenBank/DDBJ whole genome shotgun (WGS) entry which is preliminary data.</text>
</comment>
<dbReference type="InterPro" id="IPR006094">
    <property type="entry name" value="Oxid_FAD_bind_N"/>
</dbReference>
<name>A0ABN0WD98_9ACTN</name>
<gene>
    <name evidence="3" type="primary">aldO</name>
    <name evidence="3" type="ORF">GCM10010151_24040</name>
</gene>
<dbReference type="InterPro" id="IPR016166">
    <property type="entry name" value="FAD-bd_PCMH"/>
</dbReference>
<proteinExistence type="predicted"/>
<dbReference type="Gene3D" id="1.10.45.10">
    <property type="entry name" value="Vanillyl-alcohol Oxidase, Chain A, domain 4"/>
    <property type="match status" value="1"/>
</dbReference>
<accession>A0ABN0WD98</accession>
<dbReference type="Gene3D" id="3.30.70.2530">
    <property type="match status" value="1"/>
</dbReference>
<feature type="domain" description="FAD-binding PCMH-type" evidence="2">
    <location>
        <begin position="11"/>
        <end position="178"/>
    </location>
</feature>
<keyword evidence="1" id="KW-0560">Oxidoreductase</keyword>
<dbReference type="PIRSF" id="PIRSF000136">
    <property type="entry name" value="LGO_GLO"/>
    <property type="match status" value="1"/>
</dbReference>
<dbReference type="RefSeq" id="WP_252802553.1">
    <property type="nucleotide sequence ID" value="NZ_BAAABM010000016.1"/>
</dbReference>
<evidence type="ECO:0000256" key="1">
    <source>
        <dbReference type="ARBA" id="ARBA00023002"/>
    </source>
</evidence>
<evidence type="ECO:0000313" key="3">
    <source>
        <dbReference type="EMBL" id="GAA0333482.1"/>
    </source>
</evidence>
<dbReference type="Pfam" id="PF01565">
    <property type="entry name" value="FAD_binding_4"/>
    <property type="match status" value="1"/>
</dbReference>
<sequence>MAGAAWNWAGNIGFQAEEVRYPVSLDEVRSLVTRGPKVRVLGSGHSFNDIADTPGTLLSLAKLPSAVEIDGGAGTVRVGASVRYAELSHELHAQGYSLHNLASLPHISVAGSIATATHGSGETNGNLATAVSGLELVTAGGDMVSLSRDRDGDRFAGAVVGLGALGVVVSVTLDIAPAFDVRQRVYEGLLLEVLDEHFAAVVSGAYSVSLFTTWREARIDQVWVKERVDAAGGDPMPEEWFGARAADGPRHPVPGMSPVACTEQGGVPGPWHDRLPHFRPDFAPSSSGDELQSEFLLPRSHAVAALHALNEVRDRIAPVLQICEVRTVAADDLWMSTSYGRDTVALHFTWVKDADAVRPVLELLDERLAPFDPRPHWGKLFTTPADALRAAYPRLPDFHALARHYDPNGTFTNDFLARHLFAGLD</sequence>
<dbReference type="PANTHER" id="PTHR43762">
    <property type="entry name" value="L-GULONOLACTONE OXIDASE"/>
    <property type="match status" value="1"/>
</dbReference>
<dbReference type="PROSITE" id="PS51387">
    <property type="entry name" value="FAD_PCMH"/>
    <property type="match status" value="1"/>
</dbReference>
<dbReference type="PANTHER" id="PTHR43762:SF1">
    <property type="entry name" value="D-ARABINONO-1,4-LACTONE OXIDASE"/>
    <property type="match status" value="1"/>
</dbReference>
<dbReference type="InterPro" id="IPR007173">
    <property type="entry name" value="ALO_C"/>
</dbReference>
<dbReference type="InterPro" id="IPR036318">
    <property type="entry name" value="FAD-bd_PCMH-like_sf"/>
</dbReference>
<protein>
    <submittedName>
        <fullName evidence="3">Alditol oxidase</fullName>
    </submittedName>
</protein>
<dbReference type="Gene3D" id="3.30.43.10">
    <property type="entry name" value="Uridine Diphospho-n-acetylenolpyruvylglucosamine Reductase, domain 2"/>
    <property type="match status" value="1"/>
</dbReference>
<reference evidence="3 4" key="1">
    <citation type="journal article" date="2019" name="Int. J. Syst. Evol. Microbiol.">
        <title>The Global Catalogue of Microorganisms (GCM) 10K type strain sequencing project: providing services to taxonomists for standard genome sequencing and annotation.</title>
        <authorList>
            <consortium name="The Broad Institute Genomics Platform"/>
            <consortium name="The Broad Institute Genome Sequencing Center for Infectious Disease"/>
            <person name="Wu L."/>
            <person name="Ma J."/>
        </authorList>
    </citation>
    <scope>NUCLEOTIDE SEQUENCE [LARGE SCALE GENOMIC DNA]</scope>
    <source>
        <strain evidence="3 4">JCM 3146</strain>
    </source>
</reference>
<evidence type="ECO:0000259" key="2">
    <source>
        <dbReference type="PROSITE" id="PS51387"/>
    </source>
</evidence>
<dbReference type="InterPro" id="IPR010031">
    <property type="entry name" value="FAD_lactone_oxidase-like"/>
</dbReference>
<evidence type="ECO:0000313" key="4">
    <source>
        <dbReference type="Proteomes" id="UP001501822"/>
    </source>
</evidence>
<dbReference type="EMBL" id="BAAABM010000016">
    <property type="protein sequence ID" value="GAA0333482.1"/>
    <property type="molecule type" value="Genomic_DNA"/>
</dbReference>